<evidence type="ECO:0000313" key="2">
    <source>
        <dbReference type="Proteomes" id="UP001501115"/>
    </source>
</evidence>
<gene>
    <name evidence="1" type="ORF">GCM10023086_33670</name>
</gene>
<organism evidence="1 2">
    <name type="scientific">Streptomyces venetus</name>
    <dbReference type="NCBI Taxonomy" id="1701086"/>
    <lineage>
        <taxon>Bacteria</taxon>
        <taxon>Bacillati</taxon>
        <taxon>Actinomycetota</taxon>
        <taxon>Actinomycetes</taxon>
        <taxon>Kitasatosporales</taxon>
        <taxon>Streptomycetaceae</taxon>
        <taxon>Streptomyces</taxon>
    </lineage>
</organism>
<name>A0ABP8FX88_9ACTN</name>
<reference evidence="2" key="1">
    <citation type="journal article" date="2019" name="Int. J. Syst. Evol. Microbiol.">
        <title>The Global Catalogue of Microorganisms (GCM) 10K type strain sequencing project: providing services to taxonomists for standard genome sequencing and annotation.</title>
        <authorList>
            <consortium name="The Broad Institute Genomics Platform"/>
            <consortium name="The Broad Institute Genome Sequencing Center for Infectious Disease"/>
            <person name="Wu L."/>
            <person name="Ma J."/>
        </authorList>
    </citation>
    <scope>NUCLEOTIDE SEQUENCE [LARGE SCALE GENOMIC DNA]</scope>
    <source>
        <strain evidence="2">JCM 31290</strain>
    </source>
</reference>
<accession>A0ABP8FX88</accession>
<comment type="caution">
    <text evidence="1">The sequence shown here is derived from an EMBL/GenBank/DDBJ whole genome shotgun (WGS) entry which is preliminary data.</text>
</comment>
<protein>
    <submittedName>
        <fullName evidence="1">Uncharacterized protein</fullName>
    </submittedName>
</protein>
<dbReference type="EMBL" id="BAABET010000004">
    <property type="protein sequence ID" value="GAA4312929.1"/>
    <property type="molecule type" value="Genomic_DNA"/>
</dbReference>
<evidence type="ECO:0000313" key="1">
    <source>
        <dbReference type="EMBL" id="GAA4312929.1"/>
    </source>
</evidence>
<dbReference type="Proteomes" id="UP001501115">
    <property type="component" value="Unassembled WGS sequence"/>
</dbReference>
<sequence>MCAAVSGTPMDGTTVTLLRREDMLVLDFTFSNISRSGTAGAVVLGPTTPGTAGTITAHFPPQSALEEATSLAVASTSTKRVRYSGESTVALRVPPGTSVPFTADGLLSWAALQAAQAGTVLECVWGLFFGPASADSVWRHVTAPVTGSSGATAIWHTRIAPASAPLWEDGPVGLVGVASPRGGQPFTSSLSAPHRQQIHNATGTRPVTANRLVLSALGANADLAGDWKDLPALGITGYRHRSAGGRDIVVQVDERGFLLPFGFPVQVTTRTERRLDYGLVQSIRLTVLKPEITYEGVAGLPNGGRAFPFVRIRVDQPVDTEISVGTPLERVGYWVHRADAPATALPFTLSADDRLGHRVHFTAPLVFIRGDFAYGGLSGPLVTYENITKNLPLPATGRLELAPDGNTTDEKSTVDIAELRVGAEPSQATSAQLMAAGRLAAHPRLLSVGARIPALDALASPPAGTGVSTAAPAAVTGTVHQLKLYDKYVTGGLAAARQVYAGLPNAPDFAPPPAASGAVAALGLKVSGLSATTGLVGGKLDTVAAGQFDPGAYFKPPAGAGDLPTRLLGVIDLTQLVEPGPVGAGDGTSTPKIVTTVEHAQGATKPPTAVRTEMTWRPRIKVTTFAPLTTTRPDSLDIRSTSLARFDGSPPAAEVRGELRDFRLTFANILSIEFRRMAFTGKPGTSPDLDVKIGDVGFDGDLRFLDKLREYLPTPAGGPRVDVDPKGVEVGYGLAVPTVGAGVFLLQNLVLSIRVRLPFDGTPVRTTFAISSRDHPFLVTVSLLGGGGSFSVTVESGKVTVLEAQLEFGAAAALDLGVASGSVSITAGVYLKLDNGASRLKGFLRAVGALDVLGIISVSVEFYLSLETIDVPKDPANPGGRKRKEIVGRAVVTVRVRVAFFSQSVSLPMERRFGGGGDPSYSDAFPTQNAWSRRCAAFAALEDAS</sequence>
<keyword evidence="2" id="KW-1185">Reference proteome</keyword>
<proteinExistence type="predicted"/>